<proteinExistence type="predicted"/>
<dbReference type="EMBL" id="KQ418009">
    <property type="protein sequence ID" value="KOF89301.1"/>
    <property type="molecule type" value="Genomic_DNA"/>
</dbReference>
<gene>
    <name evidence="2" type="ORF">OCBIM_22013311mg</name>
</gene>
<organism evidence="2">
    <name type="scientific">Octopus bimaculoides</name>
    <name type="common">California two-spotted octopus</name>
    <dbReference type="NCBI Taxonomy" id="37653"/>
    <lineage>
        <taxon>Eukaryota</taxon>
        <taxon>Metazoa</taxon>
        <taxon>Spiralia</taxon>
        <taxon>Lophotrochozoa</taxon>
        <taxon>Mollusca</taxon>
        <taxon>Cephalopoda</taxon>
        <taxon>Coleoidea</taxon>
        <taxon>Octopodiformes</taxon>
        <taxon>Octopoda</taxon>
        <taxon>Incirrata</taxon>
        <taxon>Octopodidae</taxon>
        <taxon>Octopus</taxon>
    </lineage>
</organism>
<dbReference type="AlphaFoldDB" id="A0A0L8HJ98"/>
<evidence type="ECO:0000256" key="1">
    <source>
        <dbReference type="SAM" id="Phobius"/>
    </source>
</evidence>
<accession>A0A0L8HJ98</accession>
<feature type="transmembrane region" description="Helical" evidence="1">
    <location>
        <begin position="54"/>
        <end position="78"/>
    </location>
</feature>
<sequence length="107" mass="12439">MLIKQISRSYIEIICQKEDKDYSNAVKFSKEIVIKKSSVLSVYNNFSTYFLQTYYYMCYCCYCCCSCCSCCFISFVYLSMVVLKSVVMLDSSSKTLILQESLSRNIL</sequence>
<keyword evidence="1" id="KW-1133">Transmembrane helix</keyword>
<evidence type="ECO:0000313" key="2">
    <source>
        <dbReference type="EMBL" id="KOF89301.1"/>
    </source>
</evidence>
<keyword evidence="1" id="KW-0812">Transmembrane</keyword>
<keyword evidence="1" id="KW-0472">Membrane</keyword>
<protein>
    <submittedName>
        <fullName evidence="2">Uncharacterized protein</fullName>
    </submittedName>
</protein>
<reference evidence="2" key="1">
    <citation type="submission" date="2015-07" db="EMBL/GenBank/DDBJ databases">
        <title>MeaNS - Measles Nucleotide Surveillance Program.</title>
        <authorList>
            <person name="Tran T."/>
            <person name="Druce J."/>
        </authorList>
    </citation>
    <scope>NUCLEOTIDE SEQUENCE</scope>
    <source>
        <strain evidence="2">UCB-OBI-ISO-001</strain>
        <tissue evidence="2">Gonad</tissue>
    </source>
</reference>
<name>A0A0L8HJ98_OCTBM</name>